<keyword evidence="4" id="KW-1185">Reference proteome</keyword>
<gene>
    <name evidence="3" type="ORF">GCM10020260_26570</name>
</gene>
<evidence type="ECO:0000259" key="2">
    <source>
        <dbReference type="Pfam" id="PF08327"/>
    </source>
</evidence>
<comment type="similarity">
    <text evidence="1">Belongs to the AHA1 family.</text>
</comment>
<protein>
    <recommendedName>
        <fullName evidence="2">Activator of Hsp90 ATPase homologue 1/2-like C-terminal domain-containing protein</fullName>
    </recommendedName>
</protein>
<dbReference type="InterPro" id="IPR023393">
    <property type="entry name" value="START-like_dom_sf"/>
</dbReference>
<organism evidence="3 4">
    <name type="scientific">Nesterenkonia halobia</name>
    <dbReference type="NCBI Taxonomy" id="37922"/>
    <lineage>
        <taxon>Bacteria</taxon>
        <taxon>Bacillati</taxon>
        <taxon>Actinomycetota</taxon>
        <taxon>Actinomycetes</taxon>
        <taxon>Micrococcales</taxon>
        <taxon>Micrococcaceae</taxon>
        <taxon>Nesterenkonia</taxon>
    </lineage>
</organism>
<evidence type="ECO:0000256" key="1">
    <source>
        <dbReference type="ARBA" id="ARBA00006817"/>
    </source>
</evidence>
<name>A0ABP6RFC8_9MICC</name>
<accession>A0ABP6RFC8</accession>
<comment type="caution">
    <text evidence="3">The sequence shown here is derived from an EMBL/GenBank/DDBJ whole genome shotgun (WGS) entry which is preliminary data.</text>
</comment>
<dbReference type="SUPFAM" id="SSF55961">
    <property type="entry name" value="Bet v1-like"/>
    <property type="match status" value="1"/>
</dbReference>
<dbReference type="Pfam" id="PF08327">
    <property type="entry name" value="AHSA1"/>
    <property type="match status" value="1"/>
</dbReference>
<feature type="domain" description="Activator of Hsp90 ATPase homologue 1/2-like C-terminal" evidence="2">
    <location>
        <begin position="17"/>
        <end position="153"/>
    </location>
</feature>
<dbReference type="Gene3D" id="3.30.530.20">
    <property type="match status" value="1"/>
</dbReference>
<evidence type="ECO:0000313" key="4">
    <source>
        <dbReference type="Proteomes" id="UP001501736"/>
    </source>
</evidence>
<proteinExistence type="inferred from homology"/>
<evidence type="ECO:0000313" key="3">
    <source>
        <dbReference type="EMBL" id="GAA3288294.1"/>
    </source>
</evidence>
<dbReference type="Proteomes" id="UP001501736">
    <property type="component" value="Unassembled WGS sequence"/>
</dbReference>
<dbReference type="EMBL" id="BAAAYG010000016">
    <property type="protein sequence ID" value="GAA3288294.1"/>
    <property type="molecule type" value="Genomic_DNA"/>
</dbReference>
<sequence>MSEATLTCTTYIRAADHQVWDALTDPAATSRWWGVRFETDWRPESSMTWSEETPRGTVRTAGPGQKVLEAERPRRLAYTWHVFTAEWAAAQGVDEALHDRLVHEGASRVTFTVDPAGGPVRLQLVHEFDVDGALRSMVGRGWPALLASLKSQLETGEPLADLDPSAADR</sequence>
<dbReference type="RefSeq" id="WP_153144394.1">
    <property type="nucleotide sequence ID" value="NZ_BAAAYG010000016.1"/>
</dbReference>
<reference evidence="4" key="1">
    <citation type="journal article" date="2019" name="Int. J. Syst. Evol. Microbiol.">
        <title>The Global Catalogue of Microorganisms (GCM) 10K type strain sequencing project: providing services to taxonomists for standard genome sequencing and annotation.</title>
        <authorList>
            <consortium name="The Broad Institute Genomics Platform"/>
            <consortium name="The Broad Institute Genome Sequencing Center for Infectious Disease"/>
            <person name="Wu L."/>
            <person name="Ma J."/>
        </authorList>
    </citation>
    <scope>NUCLEOTIDE SEQUENCE [LARGE SCALE GENOMIC DNA]</scope>
    <source>
        <strain evidence="4">JCM 11483</strain>
    </source>
</reference>
<dbReference type="InterPro" id="IPR013538">
    <property type="entry name" value="ASHA1/2-like_C"/>
</dbReference>